<evidence type="ECO:0000313" key="11">
    <source>
        <dbReference type="EMBL" id="ALO17342.1"/>
    </source>
</evidence>
<dbReference type="GO" id="GO:0009236">
    <property type="term" value="P:cobalamin biosynthetic process"/>
    <property type="evidence" value="ECO:0007669"/>
    <property type="project" value="UniProtKB-UniRule"/>
</dbReference>
<accession>A0A0S2I514</accession>
<evidence type="ECO:0000256" key="8">
    <source>
        <dbReference type="ARBA" id="ARBA00030686"/>
    </source>
</evidence>
<dbReference type="Gene3D" id="3.40.50.10210">
    <property type="match status" value="1"/>
</dbReference>
<name>A0A0S2I514_9BACT</name>
<dbReference type="NCBIfam" id="NF000996">
    <property type="entry name" value="PRK00105.1"/>
    <property type="match status" value="1"/>
</dbReference>
<dbReference type="PATRIC" id="fig|1307839.3.peg.4003"/>
<dbReference type="UniPathway" id="UPA00061">
    <property type="reaction ID" value="UER00516"/>
</dbReference>
<dbReference type="GO" id="GO:0008939">
    <property type="term" value="F:nicotinate-nucleotide-dimethylbenzimidazole phosphoribosyltransferase activity"/>
    <property type="evidence" value="ECO:0007669"/>
    <property type="project" value="UniProtKB-UniRule"/>
</dbReference>
<dbReference type="HAMAP" id="MF_00230">
    <property type="entry name" value="CobT"/>
    <property type="match status" value="1"/>
</dbReference>
<comment type="pathway">
    <text evidence="1 10">Nucleoside biosynthesis; alpha-ribazole biosynthesis; alpha-ribazole from 5,6-dimethylbenzimidazole: step 1/2.</text>
</comment>
<dbReference type="CDD" id="cd02439">
    <property type="entry name" value="DMB-PRT_CobT"/>
    <property type="match status" value="1"/>
</dbReference>
<keyword evidence="6 10" id="KW-0328">Glycosyltransferase</keyword>
<dbReference type="Proteomes" id="UP000064893">
    <property type="component" value="Chromosome"/>
</dbReference>
<keyword evidence="7 10" id="KW-0808">Transferase</keyword>
<dbReference type="EC" id="2.4.2.21" evidence="3 10"/>
<dbReference type="Gene3D" id="1.10.1610.10">
    <property type="match status" value="1"/>
</dbReference>
<dbReference type="InterPro" id="IPR017846">
    <property type="entry name" value="Nict_dMeBzImd_PRibTrfase_bact"/>
</dbReference>
<keyword evidence="12" id="KW-1185">Reference proteome</keyword>
<evidence type="ECO:0000256" key="2">
    <source>
        <dbReference type="ARBA" id="ARBA00007110"/>
    </source>
</evidence>
<comment type="catalytic activity">
    <reaction evidence="9 10">
        <text>5,6-dimethylbenzimidazole + nicotinate beta-D-ribonucleotide = alpha-ribazole 5'-phosphate + nicotinate + H(+)</text>
        <dbReference type="Rhea" id="RHEA:11196"/>
        <dbReference type="ChEBI" id="CHEBI:15378"/>
        <dbReference type="ChEBI" id="CHEBI:15890"/>
        <dbReference type="ChEBI" id="CHEBI:32544"/>
        <dbReference type="ChEBI" id="CHEBI:57502"/>
        <dbReference type="ChEBI" id="CHEBI:57918"/>
        <dbReference type="EC" id="2.4.2.21"/>
    </reaction>
</comment>
<reference evidence="11 12" key="1">
    <citation type="submission" date="2015-11" db="EMBL/GenBank/DDBJ databases">
        <title>Description and complete genome sequence of a novel strain predominating in hypersaline microbial mats and representing a new family of the Bacteriodetes phylum.</title>
        <authorList>
            <person name="Spring S."/>
            <person name="Bunk B."/>
            <person name="Sproer C."/>
            <person name="Klenk H.-P."/>
        </authorList>
    </citation>
    <scope>NUCLEOTIDE SEQUENCE [LARGE SCALE GENOMIC DNA]</scope>
    <source>
        <strain evidence="11 12">L21-Spi-D4</strain>
    </source>
</reference>
<dbReference type="InterPro" id="IPR023195">
    <property type="entry name" value="Nict_dMeBzImd_PRibTrfase_N"/>
</dbReference>
<protein>
    <recommendedName>
        <fullName evidence="4 10">Nicotinate-nucleotide--dimethylbenzimidazole phosphoribosyltransferase</fullName>
        <shortName evidence="10">NN:DBI PRT</shortName>
        <ecNumber evidence="3 10">2.4.2.21</ecNumber>
    </recommendedName>
    <alternativeName>
        <fullName evidence="8 10">N(1)-alpha-phosphoribosyltransferase</fullName>
    </alternativeName>
</protein>
<evidence type="ECO:0000256" key="4">
    <source>
        <dbReference type="ARBA" id="ARBA00015486"/>
    </source>
</evidence>
<evidence type="ECO:0000256" key="3">
    <source>
        <dbReference type="ARBA" id="ARBA00011991"/>
    </source>
</evidence>
<feature type="active site" description="Proton acceptor" evidence="10">
    <location>
        <position position="347"/>
    </location>
</feature>
<comment type="function">
    <text evidence="10">Catalyzes the synthesis of alpha-ribazole-5'-phosphate from nicotinate mononucleotide (NAMN) and 5,6-dimethylbenzimidazole (DMB).</text>
</comment>
<sequence length="380" mass="41007">MLIAVCCIAYQVLLNFYVYLTSGWLLSITFAQNFIRMNFDIKAVGNTLDEKILYKINNKTKPPGSLGKLEKIALQIGKIQQTESPKLINPCIMVFAGDHGVVEEGVSPFPQEVTHQMVLNFLNGGAAINVFAGQNSISLQIIDAGVNFDFTEHPALNNQKVAKGTRNFAKEPAMSIDQCNEALQRGADLVSEKYKEGTNIIGFGEMGIGNTTAASALFSAYSGLEPAKTSGRGTGLDEDGVSHKAEVIQKAINKYGNNLSAIEILATYGGYEIAMTTGAMLKAAELGMCILVDGFIITSALIAAQALSKHVVDYCIFSHQSNEQGHRLMLEYLDAEPIMQLDLRLGEGTGAAIAYPVVKSAVNFLNEMASFDDAKVSNKE</sequence>
<comment type="similarity">
    <text evidence="2 10">Belongs to the CobT family.</text>
</comment>
<dbReference type="Pfam" id="PF02277">
    <property type="entry name" value="DBI_PRT"/>
    <property type="match status" value="1"/>
</dbReference>
<evidence type="ECO:0000256" key="1">
    <source>
        <dbReference type="ARBA" id="ARBA00005049"/>
    </source>
</evidence>
<evidence type="ECO:0000256" key="5">
    <source>
        <dbReference type="ARBA" id="ARBA00022573"/>
    </source>
</evidence>
<dbReference type="FunFam" id="3.40.50.10210:FF:000001">
    <property type="entry name" value="Nicotinate-nucleotide--dimethylbenzimidazole phosphoribosyltransferase"/>
    <property type="match status" value="1"/>
</dbReference>
<dbReference type="InterPro" id="IPR036087">
    <property type="entry name" value="Nict_dMeBzImd_PRibTrfase_sf"/>
</dbReference>
<dbReference type="SUPFAM" id="SSF52733">
    <property type="entry name" value="Nicotinate mononucleotide:5,6-dimethylbenzimidazole phosphoribosyltransferase (CobT)"/>
    <property type="match status" value="1"/>
</dbReference>
<gene>
    <name evidence="10 11" type="primary">cobT</name>
    <name evidence="11" type="ORF">L21SP5_03745</name>
</gene>
<dbReference type="AlphaFoldDB" id="A0A0S2I514"/>
<evidence type="ECO:0000256" key="10">
    <source>
        <dbReference type="HAMAP-Rule" id="MF_00230"/>
    </source>
</evidence>
<dbReference type="STRING" id="1307839.L21SP5_03745"/>
<evidence type="ECO:0000313" key="12">
    <source>
        <dbReference type="Proteomes" id="UP000064893"/>
    </source>
</evidence>
<keyword evidence="5 10" id="KW-0169">Cobalamin biosynthesis</keyword>
<dbReference type="NCBIfam" id="TIGR03160">
    <property type="entry name" value="cobT_DBIPRT"/>
    <property type="match status" value="1"/>
</dbReference>
<dbReference type="InterPro" id="IPR003200">
    <property type="entry name" value="Nict_dMeBzImd_PRibTrfase"/>
</dbReference>
<dbReference type="KEGG" id="blq:L21SP5_03745"/>
<evidence type="ECO:0000256" key="9">
    <source>
        <dbReference type="ARBA" id="ARBA00047340"/>
    </source>
</evidence>
<evidence type="ECO:0000256" key="6">
    <source>
        <dbReference type="ARBA" id="ARBA00022676"/>
    </source>
</evidence>
<dbReference type="PANTHER" id="PTHR43463:SF1">
    <property type="entry name" value="NICOTINATE-NUCLEOTIDE--DIMETHYLBENZIMIDAZOLE PHOSPHORIBOSYLTRANSFERASE"/>
    <property type="match status" value="1"/>
</dbReference>
<evidence type="ECO:0000256" key="7">
    <source>
        <dbReference type="ARBA" id="ARBA00022679"/>
    </source>
</evidence>
<dbReference type="EMBL" id="CP013118">
    <property type="protein sequence ID" value="ALO17342.1"/>
    <property type="molecule type" value="Genomic_DNA"/>
</dbReference>
<proteinExistence type="inferred from homology"/>
<organism evidence="11 12">
    <name type="scientific">Salinivirga cyanobacteriivorans</name>
    <dbReference type="NCBI Taxonomy" id="1307839"/>
    <lineage>
        <taxon>Bacteria</taxon>
        <taxon>Pseudomonadati</taxon>
        <taxon>Bacteroidota</taxon>
        <taxon>Bacteroidia</taxon>
        <taxon>Bacteroidales</taxon>
        <taxon>Salinivirgaceae</taxon>
        <taxon>Salinivirga</taxon>
    </lineage>
</organism>
<dbReference type="PANTHER" id="PTHR43463">
    <property type="entry name" value="NICOTINATE-NUCLEOTIDE--DIMETHYLBENZIMIDAZOLE PHOSPHORIBOSYLTRANSFERASE"/>
    <property type="match status" value="1"/>
</dbReference>